<dbReference type="Proteomes" id="UP001179121">
    <property type="component" value="Chromosome"/>
</dbReference>
<dbReference type="RefSeq" id="WP_289268571.1">
    <property type="nucleotide sequence ID" value="NZ_OX365700.1"/>
</dbReference>
<sequence>MCWPAISPDFPSHARLTSLCPVDKVPFGTSFQSLQQYKPAMRYRIPEDVVFREVGGEAVLLNLATGTYFGLDGVGTEIWNLLAREGTIDGVTNALLAGYDIEEPRLRLDIEQFIQQLTQKGLLAIEPAHTSHDGT</sequence>
<keyword evidence="2" id="KW-1185">Reference proteome</keyword>
<dbReference type="InterPro" id="IPR008792">
    <property type="entry name" value="PQQD"/>
</dbReference>
<dbReference type="Pfam" id="PF05402">
    <property type="entry name" value="PqqD"/>
    <property type="match status" value="1"/>
</dbReference>
<reference evidence="1" key="1">
    <citation type="submission" date="2022-10" db="EMBL/GenBank/DDBJ databases">
        <authorList>
            <person name="Koch H."/>
        </authorList>
    </citation>
    <scope>NUCLEOTIDE SEQUENCE</scope>
    <source>
        <strain evidence="1">DNF</strain>
    </source>
</reference>
<evidence type="ECO:0000313" key="2">
    <source>
        <dbReference type="Proteomes" id="UP001179121"/>
    </source>
</evidence>
<dbReference type="EMBL" id="OX365700">
    <property type="protein sequence ID" value="CAI4031809.1"/>
    <property type="molecule type" value="Genomic_DNA"/>
</dbReference>
<dbReference type="KEGG" id="nti:DNFV4_02229"/>
<name>A0AA86MZB1_9BACT</name>
<accession>A0AA86MZB1</accession>
<protein>
    <recommendedName>
        <fullName evidence="3">PqqD family protein</fullName>
    </recommendedName>
</protein>
<dbReference type="AlphaFoldDB" id="A0AA86MZB1"/>
<proteinExistence type="predicted"/>
<organism evidence="1 2">
    <name type="scientific">Nitrospira tepida</name>
    <dbReference type="NCBI Taxonomy" id="2973512"/>
    <lineage>
        <taxon>Bacteria</taxon>
        <taxon>Pseudomonadati</taxon>
        <taxon>Nitrospirota</taxon>
        <taxon>Nitrospiria</taxon>
        <taxon>Nitrospirales</taxon>
        <taxon>Nitrospiraceae</taxon>
        <taxon>Nitrospira</taxon>
    </lineage>
</organism>
<gene>
    <name evidence="1" type="ORF">DNFV4_02229</name>
</gene>
<dbReference type="Gene3D" id="1.10.10.1150">
    <property type="entry name" value="Coenzyme PQQ synthesis protein D (PqqD)"/>
    <property type="match status" value="1"/>
</dbReference>
<evidence type="ECO:0008006" key="3">
    <source>
        <dbReference type="Google" id="ProtNLM"/>
    </source>
</evidence>
<dbReference type="InterPro" id="IPR041881">
    <property type="entry name" value="PqqD_sf"/>
</dbReference>
<evidence type="ECO:0000313" key="1">
    <source>
        <dbReference type="EMBL" id="CAI4031809.1"/>
    </source>
</evidence>